<sequence length="99" mass="11262">MVSTRTFLVGFAFFILVVECTSYQVKGCREDWDSCQVNGDCCGASICIMNQCRTFSLQFRCRNAGEYCKRHKDCCLGYCKQVTMMAPKTCEIPSEDFGF</sequence>
<dbReference type="Proteomes" id="UP000085678">
    <property type="component" value="Unplaced"/>
</dbReference>
<proteinExistence type="predicted"/>
<dbReference type="RefSeq" id="XP_013397307.1">
    <property type="nucleotide sequence ID" value="XM_013541853.2"/>
</dbReference>
<reference evidence="3 4" key="1">
    <citation type="submission" date="2025-04" db="UniProtKB">
        <authorList>
            <consortium name="RefSeq"/>
        </authorList>
    </citation>
    <scope>IDENTIFICATION</scope>
    <source>
        <tissue evidence="3 4">Gonads</tissue>
    </source>
</reference>
<dbReference type="AlphaFoldDB" id="A0A1S3IHF6"/>
<keyword evidence="1" id="KW-0732">Signal</keyword>
<accession>A0A1S3IHF6</accession>
<dbReference type="RefSeq" id="XP_013397306.1">
    <property type="nucleotide sequence ID" value="XM_013541852.2"/>
</dbReference>
<gene>
    <name evidence="3 4" type="primary">LOC106164064</name>
</gene>
<feature type="chain" id="PRO_5014545827" evidence="1">
    <location>
        <begin position="23"/>
        <end position="99"/>
    </location>
</feature>
<name>A0A1S3IHF6_LINAN</name>
<dbReference type="GeneID" id="106164064"/>
<feature type="signal peptide" evidence="1">
    <location>
        <begin position="1"/>
        <end position="22"/>
    </location>
</feature>
<evidence type="ECO:0000313" key="3">
    <source>
        <dbReference type="RefSeq" id="XP_013397306.1"/>
    </source>
</evidence>
<evidence type="ECO:0000256" key="1">
    <source>
        <dbReference type="SAM" id="SignalP"/>
    </source>
</evidence>
<protein>
    <submittedName>
        <fullName evidence="3 4">Uncharacterized protein SJCHGC09800</fullName>
    </submittedName>
</protein>
<keyword evidence="2" id="KW-1185">Reference proteome</keyword>
<dbReference type="KEGG" id="lak:106164064"/>
<evidence type="ECO:0000313" key="2">
    <source>
        <dbReference type="Proteomes" id="UP000085678"/>
    </source>
</evidence>
<organism evidence="2 3">
    <name type="scientific">Lingula anatina</name>
    <name type="common">Brachiopod</name>
    <name type="synonym">Lingula unguis</name>
    <dbReference type="NCBI Taxonomy" id="7574"/>
    <lineage>
        <taxon>Eukaryota</taxon>
        <taxon>Metazoa</taxon>
        <taxon>Spiralia</taxon>
        <taxon>Lophotrochozoa</taxon>
        <taxon>Brachiopoda</taxon>
        <taxon>Linguliformea</taxon>
        <taxon>Lingulata</taxon>
        <taxon>Lingulida</taxon>
        <taxon>Linguloidea</taxon>
        <taxon>Lingulidae</taxon>
        <taxon>Lingula</taxon>
    </lineage>
</organism>
<evidence type="ECO:0000313" key="4">
    <source>
        <dbReference type="RefSeq" id="XP_013397307.1"/>
    </source>
</evidence>